<organism evidence="2 3">
    <name type="scientific">Carnobacterium antarcticum</name>
    <dbReference type="NCBI Taxonomy" id="2126436"/>
    <lineage>
        <taxon>Bacteria</taxon>
        <taxon>Bacillati</taxon>
        <taxon>Bacillota</taxon>
        <taxon>Bacilli</taxon>
        <taxon>Lactobacillales</taxon>
        <taxon>Carnobacteriaceae</taxon>
        <taxon>Carnobacterium</taxon>
    </lineage>
</organism>
<keyword evidence="3" id="KW-1185">Reference proteome</keyword>
<comment type="caution">
    <text evidence="2">The sequence shown here is derived from an EMBL/GenBank/DDBJ whole genome shotgun (WGS) entry which is preliminary data.</text>
</comment>
<dbReference type="RefSeq" id="WP_082664154.1">
    <property type="nucleotide sequence ID" value="NZ_JBHSQC010000025.1"/>
</dbReference>
<dbReference type="EMBL" id="JBHUFF010000013">
    <property type="protein sequence ID" value="MFD1799368.1"/>
    <property type="molecule type" value="Genomic_DNA"/>
</dbReference>
<dbReference type="InterPro" id="IPR025856">
    <property type="entry name" value="HeH/LEM_domain"/>
</dbReference>
<feature type="domain" description="HeH/LEM" evidence="1">
    <location>
        <begin position="7"/>
        <end position="39"/>
    </location>
</feature>
<accession>A0ABW4NLS9</accession>
<dbReference type="Gene3D" id="1.10.720.30">
    <property type="entry name" value="SAP domain"/>
    <property type="match status" value="1"/>
</dbReference>
<protein>
    <submittedName>
        <fullName evidence="2">HeH/LEM domain-containing protein</fullName>
    </submittedName>
</protein>
<dbReference type="InterPro" id="IPR036269">
    <property type="entry name" value="Rho_N_sf"/>
</dbReference>
<dbReference type="SUPFAM" id="SSF68912">
    <property type="entry name" value="Rho N-terminal domain-like"/>
    <property type="match status" value="1"/>
</dbReference>
<gene>
    <name evidence="2" type="ORF">ACFSBK_05830</name>
</gene>
<dbReference type="Pfam" id="PF12949">
    <property type="entry name" value="HeH"/>
    <property type="match status" value="1"/>
</dbReference>
<dbReference type="Proteomes" id="UP001597285">
    <property type="component" value="Unassembled WGS sequence"/>
</dbReference>
<evidence type="ECO:0000313" key="3">
    <source>
        <dbReference type="Proteomes" id="UP001597285"/>
    </source>
</evidence>
<name>A0ABW4NLS9_9LACT</name>
<proteinExistence type="predicted"/>
<evidence type="ECO:0000313" key="2">
    <source>
        <dbReference type="EMBL" id="MFD1799368.1"/>
    </source>
</evidence>
<sequence>MAAVDYNSLTVVDLKALLDERGIEYKSGDNKAALIALLEG</sequence>
<reference evidence="3" key="1">
    <citation type="journal article" date="2019" name="Int. J. Syst. Evol. Microbiol.">
        <title>The Global Catalogue of Microorganisms (GCM) 10K type strain sequencing project: providing services to taxonomists for standard genome sequencing and annotation.</title>
        <authorList>
            <consortium name="The Broad Institute Genomics Platform"/>
            <consortium name="The Broad Institute Genome Sequencing Center for Infectious Disease"/>
            <person name="Wu L."/>
            <person name="Ma J."/>
        </authorList>
    </citation>
    <scope>NUCLEOTIDE SEQUENCE [LARGE SCALE GENOMIC DNA]</scope>
    <source>
        <strain evidence="3">KCTC 42143</strain>
    </source>
</reference>
<evidence type="ECO:0000259" key="1">
    <source>
        <dbReference type="Pfam" id="PF12949"/>
    </source>
</evidence>
<dbReference type="InterPro" id="IPR036361">
    <property type="entry name" value="SAP_dom_sf"/>
</dbReference>